<dbReference type="AlphaFoldDB" id="A0A5N5T253"/>
<name>A0A5N5T253_9CRUS</name>
<feature type="compositionally biased region" description="Basic and acidic residues" evidence="1">
    <location>
        <begin position="338"/>
        <end position="348"/>
    </location>
</feature>
<keyword evidence="2" id="KW-0812">Transmembrane</keyword>
<organism evidence="3 4">
    <name type="scientific">Armadillidium nasatum</name>
    <dbReference type="NCBI Taxonomy" id="96803"/>
    <lineage>
        <taxon>Eukaryota</taxon>
        <taxon>Metazoa</taxon>
        <taxon>Ecdysozoa</taxon>
        <taxon>Arthropoda</taxon>
        <taxon>Crustacea</taxon>
        <taxon>Multicrustacea</taxon>
        <taxon>Malacostraca</taxon>
        <taxon>Eumalacostraca</taxon>
        <taxon>Peracarida</taxon>
        <taxon>Isopoda</taxon>
        <taxon>Oniscidea</taxon>
        <taxon>Crinocheta</taxon>
        <taxon>Armadillidiidae</taxon>
        <taxon>Armadillidium</taxon>
    </lineage>
</organism>
<accession>A0A5N5T253</accession>
<feature type="compositionally biased region" description="Acidic residues" evidence="1">
    <location>
        <begin position="201"/>
        <end position="222"/>
    </location>
</feature>
<evidence type="ECO:0000313" key="3">
    <source>
        <dbReference type="EMBL" id="KAB7500554.1"/>
    </source>
</evidence>
<protein>
    <submittedName>
        <fullName evidence="3">Uncharacterized protein</fullName>
    </submittedName>
</protein>
<dbReference type="OrthoDB" id="9971251at2759"/>
<gene>
    <name evidence="3" type="ORF">Anas_10719</name>
</gene>
<feature type="compositionally biased region" description="Pro residues" evidence="1">
    <location>
        <begin position="247"/>
        <end position="279"/>
    </location>
</feature>
<evidence type="ECO:0000313" key="4">
    <source>
        <dbReference type="Proteomes" id="UP000326759"/>
    </source>
</evidence>
<reference evidence="3 4" key="1">
    <citation type="journal article" date="2019" name="PLoS Biol.">
        <title>Sex chromosomes control vertical transmission of feminizing Wolbachia symbionts in an isopod.</title>
        <authorList>
            <person name="Becking T."/>
            <person name="Chebbi M.A."/>
            <person name="Giraud I."/>
            <person name="Moumen B."/>
            <person name="Laverre T."/>
            <person name="Caubet Y."/>
            <person name="Peccoud J."/>
            <person name="Gilbert C."/>
            <person name="Cordaux R."/>
        </authorList>
    </citation>
    <scope>NUCLEOTIDE SEQUENCE [LARGE SCALE GENOMIC DNA]</scope>
    <source>
        <strain evidence="3">ANa2</strain>
        <tissue evidence="3">Whole body excluding digestive tract and cuticle</tissue>
    </source>
</reference>
<feature type="compositionally biased region" description="Basic and acidic residues" evidence="1">
    <location>
        <begin position="154"/>
        <end position="163"/>
    </location>
</feature>
<sequence>MWTFLEQRETYLRELNISAGLLLTLFLPRKILCILGSMPREMLCSLISKLGLRPTETACKTKRQNVKLTNTTAMMPRALMLLLSVTGLKTVVTNTMKKAAMKTKRANLTLTPEHIIIILTLGCGLLAGMCFAMCFNCIKKLVRDGRQIHENIRRSREQLEEQRSVSLGSSPKMAHRGRITTEDEEAYIEGKRNGHTCIHPDEEDTEEEDEEDEEEEEEEESCVEMRDCECQTRDSLLAQRDSGLHGTPPPPPPPTRRPPGLPPLSPPLAVPTPPPPPVTHSPYYNRHHHANDPYVSTYHHHHHHSASSQQTSDNYDGDELGGGEPYKHKHRTEALIQMKDRPKYEVTKAGKTTPDVLVTH</sequence>
<evidence type="ECO:0000256" key="2">
    <source>
        <dbReference type="SAM" id="Phobius"/>
    </source>
</evidence>
<feature type="region of interest" description="Disordered" evidence="1">
    <location>
        <begin position="240"/>
        <end position="360"/>
    </location>
</feature>
<keyword evidence="2" id="KW-1133">Transmembrane helix</keyword>
<feature type="transmembrane region" description="Helical" evidence="2">
    <location>
        <begin position="78"/>
        <end position="96"/>
    </location>
</feature>
<feature type="region of interest" description="Disordered" evidence="1">
    <location>
        <begin position="154"/>
        <end position="227"/>
    </location>
</feature>
<keyword evidence="4" id="KW-1185">Reference proteome</keyword>
<feature type="transmembrane region" description="Helical" evidence="2">
    <location>
        <begin position="116"/>
        <end position="138"/>
    </location>
</feature>
<dbReference type="Proteomes" id="UP000326759">
    <property type="component" value="Unassembled WGS sequence"/>
</dbReference>
<evidence type="ECO:0000256" key="1">
    <source>
        <dbReference type="SAM" id="MobiDB-lite"/>
    </source>
</evidence>
<keyword evidence="2" id="KW-0472">Membrane</keyword>
<proteinExistence type="predicted"/>
<comment type="caution">
    <text evidence="3">The sequence shown here is derived from an EMBL/GenBank/DDBJ whole genome shotgun (WGS) entry which is preliminary data.</text>
</comment>
<dbReference type="EMBL" id="SEYY01013648">
    <property type="protein sequence ID" value="KAB7500554.1"/>
    <property type="molecule type" value="Genomic_DNA"/>
</dbReference>